<protein>
    <submittedName>
        <fullName evidence="1">Uncharacterized protein</fullName>
    </submittedName>
</protein>
<dbReference type="Proteomes" id="UP000016584">
    <property type="component" value="Unassembled WGS sequence"/>
</dbReference>
<evidence type="ECO:0000313" key="2">
    <source>
        <dbReference type="Proteomes" id="UP000016584"/>
    </source>
</evidence>
<sequence length="181" mass="21316">MFRFFKELFKAGKTEVKKEEGTKKKNNDPDNVLSEIVWTFNRKPYDSQIDFDGEIARYQKDILKSKAHWNGDDIAIHASEIEITYEAWISDLDDLRSNEELLEAEEDVFDEDNEEDGLFQVEISARLHAANGMHFTALDLLYQMEHQVSNKELGDHIFFEGFRRVQDYERPFPLYYMICGS</sequence>
<dbReference type="OrthoDB" id="694244at2"/>
<gene>
    <name evidence="1" type="ORF">M472_16605</name>
</gene>
<name>U2J609_9SPHI</name>
<dbReference type="RefSeq" id="WP_021069251.1">
    <property type="nucleotide sequence ID" value="NZ_ATDL01000006.1"/>
</dbReference>
<dbReference type="AlphaFoldDB" id="U2J609"/>
<evidence type="ECO:0000313" key="1">
    <source>
        <dbReference type="EMBL" id="ERJ60374.1"/>
    </source>
</evidence>
<keyword evidence="2" id="KW-1185">Reference proteome</keyword>
<proteinExistence type="predicted"/>
<organism evidence="1 2">
    <name type="scientific">Sphingobacterium paucimobilis HER1398</name>
    <dbReference type="NCBI Taxonomy" id="1346330"/>
    <lineage>
        <taxon>Bacteria</taxon>
        <taxon>Pseudomonadati</taxon>
        <taxon>Bacteroidota</taxon>
        <taxon>Sphingobacteriia</taxon>
        <taxon>Sphingobacteriales</taxon>
        <taxon>Sphingobacteriaceae</taxon>
        <taxon>Sphingobacterium</taxon>
    </lineage>
</organism>
<dbReference type="EMBL" id="ATDL01000006">
    <property type="protein sequence ID" value="ERJ60374.1"/>
    <property type="molecule type" value="Genomic_DNA"/>
</dbReference>
<dbReference type="STRING" id="1346330.M472_16605"/>
<comment type="caution">
    <text evidence="1">The sequence shown here is derived from an EMBL/GenBank/DDBJ whole genome shotgun (WGS) entry which is preliminary data.</text>
</comment>
<reference evidence="1 2" key="1">
    <citation type="journal article" date="2013" name="Genome Announc.">
        <title>The Draft Genome Sequence of Sphingomonas paucimobilis Strain HER1398 (Proteobacteria), Host to the Giant PAU Phage, Indicates That It Is a Member of the Genus Sphingobacterium (Bacteroidetes).</title>
        <authorList>
            <person name="White R.A.III."/>
            <person name="Suttle C.A."/>
        </authorList>
    </citation>
    <scope>NUCLEOTIDE SEQUENCE [LARGE SCALE GENOMIC DNA]</scope>
    <source>
        <strain evidence="1 2">HER1398</strain>
    </source>
</reference>
<dbReference type="eggNOG" id="COG4282">
    <property type="taxonomic scope" value="Bacteria"/>
</dbReference>
<dbReference type="PATRIC" id="fig|1346330.5.peg.1074"/>
<accession>U2J609</accession>